<reference evidence="2" key="1">
    <citation type="journal article" date="2014" name="Gene">
        <title>Genome-guided analysis of transformation efficiency and carbon dioxide assimilation by Moorella thermoacetica Y72.</title>
        <authorList>
            <person name="Tsukahara K."/>
            <person name="Kita A."/>
            <person name="Nakashimada Y."/>
            <person name="Hoshino T."/>
            <person name="Murakami K."/>
        </authorList>
    </citation>
    <scope>NUCLEOTIDE SEQUENCE [LARGE SCALE GENOMIC DNA]</scope>
    <source>
        <strain evidence="2">Y72</strain>
    </source>
</reference>
<evidence type="ECO:0000259" key="1">
    <source>
        <dbReference type="Pfam" id="PF08241"/>
    </source>
</evidence>
<dbReference type="EMBL" id="DF238840">
    <property type="protein sequence ID" value="GAF25780.1"/>
    <property type="molecule type" value="Genomic_DNA"/>
</dbReference>
<feature type="domain" description="Methyltransferase type 11" evidence="1">
    <location>
        <begin position="49"/>
        <end position="143"/>
    </location>
</feature>
<sequence>MVRKSVDRELTEIIKKRYNRTALFYDWMDRMIPAGLRRRVWQEARGRVLEVGVGTGANFPFYPSGCRVTAIDFSPGMLTRARQKLHLARVPVDLREMDVQHLEFDAATFDTVVATCVFCTVPDPVRGLQEVCRVCRPEGKIVLLEHVRSEHWLLGPLMDALNPLVLYLIGSNINRRTLINVRKAGIIIEREENLAGKIVKLIVGRPGKA</sequence>
<dbReference type="Gene3D" id="3.40.50.150">
    <property type="entry name" value="Vaccinia Virus protein VP39"/>
    <property type="match status" value="1"/>
</dbReference>
<protein>
    <submittedName>
        <fullName evidence="2">SAM-dependent methyltransferases</fullName>
    </submittedName>
</protein>
<dbReference type="CDD" id="cd02440">
    <property type="entry name" value="AdoMet_MTases"/>
    <property type="match status" value="1"/>
</dbReference>
<dbReference type="PANTHER" id="PTHR45036:SF1">
    <property type="entry name" value="METHYLTRANSFERASE LIKE 7A"/>
    <property type="match status" value="1"/>
</dbReference>
<keyword evidence="2" id="KW-0808">Transferase</keyword>
<dbReference type="InterPro" id="IPR052356">
    <property type="entry name" value="Thiol_S-MT"/>
</dbReference>
<gene>
    <name evidence="2" type="ORF">MTY_1117</name>
</gene>
<proteinExistence type="predicted"/>
<dbReference type="InterPro" id="IPR029063">
    <property type="entry name" value="SAM-dependent_MTases_sf"/>
</dbReference>
<dbReference type="PANTHER" id="PTHR45036">
    <property type="entry name" value="METHYLTRANSFERASE LIKE 7B"/>
    <property type="match status" value="1"/>
</dbReference>
<dbReference type="SUPFAM" id="SSF53335">
    <property type="entry name" value="S-adenosyl-L-methionine-dependent methyltransferases"/>
    <property type="match status" value="1"/>
</dbReference>
<name>A0A0S6UBX3_NEOTH</name>
<dbReference type="Pfam" id="PF08241">
    <property type="entry name" value="Methyltransf_11"/>
    <property type="match status" value="1"/>
</dbReference>
<evidence type="ECO:0000313" key="2">
    <source>
        <dbReference type="EMBL" id="GAF25780.1"/>
    </source>
</evidence>
<dbReference type="AlphaFoldDB" id="A0A0S6UBX3"/>
<dbReference type="Proteomes" id="UP000063718">
    <property type="component" value="Unassembled WGS sequence"/>
</dbReference>
<dbReference type="InterPro" id="IPR013216">
    <property type="entry name" value="Methyltransf_11"/>
</dbReference>
<dbReference type="GO" id="GO:0008757">
    <property type="term" value="F:S-adenosylmethionine-dependent methyltransferase activity"/>
    <property type="evidence" value="ECO:0007669"/>
    <property type="project" value="InterPro"/>
</dbReference>
<dbReference type="GO" id="GO:0032259">
    <property type="term" value="P:methylation"/>
    <property type="evidence" value="ECO:0007669"/>
    <property type="project" value="UniProtKB-KW"/>
</dbReference>
<keyword evidence="2" id="KW-0489">Methyltransferase</keyword>
<organism evidence="2">
    <name type="scientific">Moorella thermoacetica Y72</name>
    <dbReference type="NCBI Taxonomy" id="1325331"/>
    <lineage>
        <taxon>Bacteria</taxon>
        <taxon>Bacillati</taxon>
        <taxon>Bacillota</taxon>
        <taxon>Clostridia</taxon>
        <taxon>Neomoorellales</taxon>
        <taxon>Neomoorellaceae</taxon>
        <taxon>Neomoorella</taxon>
    </lineage>
</organism>
<accession>A0A0S6UBX3</accession>